<evidence type="ECO:0000313" key="1">
    <source>
        <dbReference type="EMBL" id="SAK50234.1"/>
    </source>
</evidence>
<keyword evidence="2" id="KW-1185">Reference proteome</keyword>
<reference evidence="1" key="1">
    <citation type="submission" date="2016-01" db="EMBL/GenBank/DDBJ databases">
        <authorList>
            <person name="Peeters C."/>
        </authorList>
    </citation>
    <scope>NUCLEOTIDE SEQUENCE [LARGE SCALE GENOMIC DNA]</scope>
    <source>
        <strain evidence="1">LMG 29325</strain>
    </source>
</reference>
<dbReference type="EMBL" id="FCOJ02000007">
    <property type="protein sequence ID" value="SAK50234.1"/>
    <property type="molecule type" value="Genomic_DNA"/>
</dbReference>
<organism evidence="1 2">
    <name type="scientific">Caballeronia glebae</name>
    <dbReference type="NCBI Taxonomy" id="1777143"/>
    <lineage>
        <taxon>Bacteria</taxon>
        <taxon>Pseudomonadati</taxon>
        <taxon>Pseudomonadota</taxon>
        <taxon>Betaproteobacteria</taxon>
        <taxon>Burkholderiales</taxon>
        <taxon>Burkholderiaceae</taxon>
        <taxon>Caballeronia</taxon>
    </lineage>
</organism>
<accession>A0A157ZXG5</accession>
<name>A0A157ZXG5_9BURK</name>
<comment type="caution">
    <text evidence="1">The sequence shown here is derived from an EMBL/GenBank/DDBJ whole genome shotgun (WGS) entry which is preliminary data.</text>
</comment>
<sequence>MRDTLTSFFWSGDAIRSRCVSDTVLSGMLDVPAPSARLLADWQRETSSRLDLEPGDVEEMPLARARVRWPDYRRCVQAVSDWTCALGITPAVFASSDVALMACRGARYHHDAAQYGGAAFCNLFLSEDKGLDVHFPTTGHRIPLTRGTAVIFDTAQPHGVIQRHSDSFSAADFAPDRDCVQIFLTWELPIEDVHVGRALEVVFDVARSAAPRLDEEQVWLNGAPAAVRPETGRWYQVD</sequence>
<dbReference type="AlphaFoldDB" id="A0A157ZXG5"/>
<gene>
    <name evidence="1" type="ORF">AWB82_01382</name>
</gene>
<dbReference type="Proteomes" id="UP000054596">
    <property type="component" value="Unassembled WGS sequence"/>
</dbReference>
<evidence type="ECO:0000313" key="2">
    <source>
        <dbReference type="Proteomes" id="UP000054596"/>
    </source>
</evidence>
<dbReference type="OrthoDB" id="8633987at2"/>
<proteinExistence type="predicted"/>
<protein>
    <submittedName>
        <fullName evidence="1">Uncharacterized protein</fullName>
    </submittedName>
</protein>